<organism evidence="1 2">
    <name type="scientific">Pisum sativum</name>
    <name type="common">Garden pea</name>
    <name type="synonym">Lathyrus oleraceus</name>
    <dbReference type="NCBI Taxonomy" id="3888"/>
    <lineage>
        <taxon>Eukaryota</taxon>
        <taxon>Viridiplantae</taxon>
        <taxon>Streptophyta</taxon>
        <taxon>Embryophyta</taxon>
        <taxon>Tracheophyta</taxon>
        <taxon>Spermatophyta</taxon>
        <taxon>Magnoliopsida</taxon>
        <taxon>eudicotyledons</taxon>
        <taxon>Gunneridae</taxon>
        <taxon>Pentapetalae</taxon>
        <taxon>rosids</taxon>
        <taxon>fabids</taxon>
        <taxon>Fabales</taxon>
        <taxon>Fabaceae</taxon>
        <taxon>Papilionoideae</taxon>
        <taxon>50 kb inversion clade</taxon>
        <taxon>NPAAA clade</taxon>
        <taxon>Hologalegina</taxon>
        <taxon>IRL clade</taxon>
        <taxon>Fabeae</taxon>
        <taxon>Lathyrus</taxon>
    </lineage>
</organism>
<sequence>MYGVIRVPEIEDIRDIIILTPPSVNGILKRRGTVFSTSRDGHKYLVIDEGLLQLNGKITGPHMKGADLGFLYVVPDRSPFVIFQPVETT</sequence>
<dbReference type="Proteomes" id="UP001058974">
    <property type="component" value="Chromosome 6"/>
</dbReference>
<keyword evidence="2" id="KW-1185">Reference proteome</keyword>
<name>A0A9D4W8Q9_PEA</name>
<dbReference type="AlphaFoldDB" id="A0A9D4W8Q9"/>
<gene>
    <name evidence="1" type="ORF">KIW84_063863</name>
</gene>
<proteinExistence type="predicted"/>
<dbReference type="Gramene" id="Psat06G0386300-T1">
    <property type="protein sequence ID" value="KAI5398233.1"/>
    <property type="gene ID" value="KIW84_063863"/>
</dbReference>
<comment type="caution">
    <text evidence="1">The sequence shown here is derived from an EMBL/GenBank/DDBJ whole genome shotgun (WGS) entry which is preliminary data.</text>
</comment>
<dbReference type="EMBL" id="JAMSHJ010000006">
    <property type="protein sequence ID" value="KAI5398233.1"/>
    <property type="molecule type" value="Genomic_DNA"/>
</dbReference>
<evidence type="ECO:0000313" key="2">
    <source>
        <dbReference type="Proteomes" id="UP001058974"/>
    </source>
</evidence>
<reference evidence="1 2" key="1">
    <citation type="journal article" date="2022" name="Nat. Genet.">
        <title>Improved pea reference genome and pan-genome highlight genomic features and evolutionary characteristics.</title>
        <authorList>
            <person name="Yang T."/>
            <person name="Liu R."/>
            <person name="Luo Y."/>
            <person name="Hu S."/>
            <person name="Wang D."/>
            <person name="Wang C."/>
            <person name="Pandey M.K."/>
            <person name="Ge S."/>
            <person name="Xu Q."/>
            <person name="Li N."/>
            <person name="Li G."/>
            <person name="Huang Y."/>
            <person name="Saxena R.K."/>
            <person name="Ji Y."/>
            <person name="Li M."/>
            <person name="Yan X."/>
            <person name="He Y."/>
            <person name="Liu Y."/>
            <person name="Wang X."/>
            <person name="Xiang C."/>
            <person name="Varshney R.K."/>
            <person name="Ding H."/>
            <person name="Gao S."/>
            <person name="Zong X."/>
        </authorList>
    </citation>
    <scope>NUCLEOTIDE SEQUENCE [LARGE SCALE GENOMIC DNA]</scope>
    <source>
        <strain evidence="1 2">cv. Zhongwan 6</strain>
    </source>
</reference>
<evidence type="ECO:0000313" key="1">
    <source>
        <dbReference type="EMBL" id="KAI5398233.1"/>
    </source>
</evidence>
<protein>
    <submittedName>
        <fullName evidence="1">Uncharacterized protein</fullName>
    </submittedName>
</protein>
<accession>A0A9D4W8Q9</accession>